<dbReference type="AlphaFoldDB" id="A0A8J4Y4K3"/>
<feature type="compositionally biased region" description="Low complexity" evidence="5">
    <location>
        <begin position="228"/>
        <end position="240"/>
    </location>
</feature>
<evidence type="ECO:0000256" key="4">
    <source>
        <dbReference type="SAM" id="Coils"/>
    </source>
</evidence>
<feature type="region of interest" description="Disordered" evidence="5">
    <location>
        <begin position="183"/>
        <end position="243"/>
    </location>
</feature>
<dbReference type="EMBL" id="JACEEZ010012615">
    <property type="protein sequence ID" value="KAG0720597.1"/>
    <property type="molecule type" value="Genomic_DNA"/>
</dbReference>
<evidence type="ECO:0000313" key="6">
    <source>
        <dbReference type="EMBL" id="KAG0720597.1"/>
    </source>
</evidence>
<dbReference type="PROSITE" id="PS50297">
    <property type="entry name" value="ANK_REP_REGION"/>
    <property type="match status" value="4"/>
</dbReference>
<dbReference type="PANTHER" id="PTHR24198:SF165">
    <property type="entry name" value="ANKYRIN REPEAT-CONTAINING PROTEIN-RELATED"/>
    <property type="match status" value="1"/>
</dbReference>
<keyword evidence="2 3" id="KW-0040">ANK repeat</keyword>
<feature type="compositionally biased region" description="Basic and acidic residues" evidence="5">
    <location>
        <begin position="209"/>
        <end position="227"/>
    </location>
</feature>
<organism evidence="6 7">
    <name type="scientific">Chionoecetes opilio</name>
    <name type="common">Atlantic snow crab</name>
    <name type="synonym">Cancer opilio</name>
    <dbReference type="NCBI Taxonomy" id="41210"/>
    <lineage>
        <taxon>Eukaryota</taxon>
        <taxon>Metazoa</taxon>
        <taxon>Ecdysozoa</taxon>
        <taxon>Arthropoda</taxon>
        <taxon>Crustacea</taxon>
        <taxon>Multicrustacea</taxon>
        <taxon>Malacostraca</taxon>
        <taxon>Eumalacostraca</taxon>
        <taxon>Eucarida</taxon>
        <taxon>Decapoda</taxon>
        <taxon>Pleocyemata</taxon>
        <taxon>Brachyura</taxon>
        <taxon>Eubrachyura</taxon>
        <taxon>Majoidea</taxon>
        <taxon>Majidae</taxon>
        <taxon>Chionoecetes</taxon>
    </lineage>
</organism>
<evidence type="ECO:0000256" key="1">
    <source>
        <dbReference type="ARBA" id="ARBA00022737"/>
    </source>
</evidence>
<feature type="repeat" description="ANK" evidence="3">
    <location>
        <begin position="23"/>
        <end position="55"/>
    </location>
</feature>
<name>A0A8J4Y4K3_CHIOP</name>
<reference evidence="6" key="1">
    <citation type="submission" date="2020-07" db="EMBL/GenBank/DDBJ databases">
        <title>The High-quality genome of the commercially important snow crab, Chionoecetes opilio.</title>
        <authorList>
            <person name="Jeong J.-H."/>
            <person name="Ryu S."/>
        </authorList>
    </citation>
    <scope>NUCLEOTIDE SEQUENCE</scope>
    <source>
        <strain evidence="6">MADBK_172401_WGS</strain>
        <tissue evidence="6">Digestive gland</tissue>
    </source>
</reference>
<feature type="repeat" description="ANK" evidence="3">
    <location>
        <begin position="126"/>
        <end position="148"/>
    </location>
</feature>
<evidence type="ECO:0000256" key="3">
    <source>
        <dbReference type="PROSITE-ProRule" id="PRU00023"/>
    </source>
</evidence>
<dbReference type="Proteomes" id="UP000770661">
    <property type="component" value="Unassembled WGS sequence"/>
</dbReference>
<comment type="caution">
    <text evidence="6">The sequence shown here is derived from an EMBL/GenBank/DDBJ whole genome shotgun (WGS) entry which is preliminary data.</text>
</comment>
<accession>A0A8J4Y4K3</accession>
<feature type="repeat" description="ANK" evidence="3">
    <location>
        <begin position="60"/>
        <end position="92"/>
    </location>
</feature>
<keyword evidence="1" id="KW-0677">Repeat</keyword>
<proteinExistence type="predicted"/>
<protein>
    <submittedName>
        <fullName evidence="6">E3 ubiquitin-protein ligase HACE1</fullName>
    </submittedName>
</protein>
<keyword evidence="4" id="KW-0175">Coiled coil</keyword>
<feature type="region of interest" description="Disordered" evidence="5">
    <location>
        <begin position="1"/>
        <end position="22"/>
    </location>
</feature>
<feature type="region of interest" description="Disordered" evidence="5">
    <location>
        <begin position="260"/>
        <end position="326"/>
    </location>
</feature>
<dbReference type="Gene3D" id="1.25.40.20">
    <property type="entry name" value="Ankyrin repeat-containing domain"/>
    <property type="match status" value="1"/>
</dbReference>
<feature type="compositionally biased region" description="Basic and acidic residues" evidence="5">
    <location>
        <begin position="11"/>
        <end position="22"/>
    </location>
</feature>
<dbReference type="Pfam" id="PF00023">
    <property type="entry name" value="Ank"/>
    <property type="match status" value="2"/>
</dbReference>
<keyword evidence="7" id="KW-1185">Reference proteome</keyword>
<feature type="compositionally biased region" description="Gly residues" evidence="5">
    <location>
        <begin position="183"/>
        <end position="197"/>
    </location>
</feature>
<feature type="compositionally biased region" description="Low complexity" evidence="5">
    <location>
        <begin position="309"/>
        <end position="320"/>
    </location>
</feature>
<feature type="repeat" description="ANK" evidence="3">
    <location>
        <begin position="93"/>
        <end position="125"/>
    </location>
</feature>
<dbReference type="InterPro" id="IPR036770">
    <property type="entry name" value="Ankyrin_rpt-contain_sf"/>
</dbReference>
<evidence type="ECO:0000256" key="5">
    <source>
        <dbReference type="SAM" id="MobiDB-lite"/>
    </source>
</evidence>
<dbReference type="PRINTS" id="PR01415">
    <property type="entry name" value="ANKYRIN"/>
</dbReference>
<dbReference type="PANTHER" id="PTHR24198">
    <property type="entry name" value="ANKYRIN REPEAT AND PROTEIN KINASE DOMAIN-CONTAINING PROTEIN"/>
    <property type="match status" value="1"/>
</dbReference>
<evidence type="ECO:0000256" key="2">
    <source>
        <dbReference type="ARBA" id="ARBA00023043"/>
    </source>
</evidence>
<sequence>MAGDVGAVDSELQRGADVDQTEEGRTALHNAAAEGLLQVVKVLLYYKANPTRRSKMEEDNGGTALHLAAEGGHLEVMEELLQAKANVEVFDSKGRQASHRAASRGHRTALEMLHSHGADMDARDAGKATPLHFAAFHGDVDTVRWLVEAAGVFTTYKDKNGRQPKDVAKKFNNMAVQRFLKNCGGGGKKGGGGGGVVGSVFGSARSRRSGRESSRDRRDTSTHRRPLESPGPSSEPESLPVAPRPQDIADAATAREDKPLHQPASLPAGMGQPVDAIGSMPSLSPPDSPHNASMDRRVQGRESRRRTRSFGGSTRSSSKGKGLKGQVEELMDIKTQAEEQVSEMRYVLDTQRQQVAEATEGQQRVLALHQQEQEAARNATARREEEVQELLGQARNDIDALRERDALSQQSIEALTKKVERLSLEGKVNEERLLQKEEALKEALRQAEKGAAAASTVLSLREEIEHLTCMMDDTRENALIIQKQQQAKIEELTEVKEAQQVTVASLSHEAEQLTRRLKEQQDSIVWYQARVWLKVNDRCG</sequence>
<dbReference type="SMART" id="SM00248">
    <property type="entry name" value="ANK"/>
    <property type="match status" value="4"/>
</dbReference>
<dbReference type="PROSITE" id="PS50088">
    <property type="entry name" value="ANK_REPEAT"/>
    <property type="match status" value="4"/>
</dbReference>
<gene>
    <name evidence="6" type="primary">hace1</name>
    <name evidence="6" type="ORF">GWK47_006681</name>
</gene>
<dbReference type="OrthoDB" id="6375490at2759"/>
<dbReference type="SUPFAM" id="SSF48403">
    <property type="entry name" value="Ankyrin repeat"/>
    <property type="match status" value="1"/>
</dbReference>
<dbReference type="InterPro" id="IPR002110">
    <property type="entry name" value="Ankyrin_rpt"/>
</dbReference>
<feature type="compositionally biased region" description="Basic and acidic residues" evidence="5">
    <location>
        <begin position="293"/>
        <end position="302"/>
    </location>
</feature>
<feature type="coiled-coil region" evidence="4">
    <location>
        <begin position="369"/>
        <end position="530"/>
    </location>
</feature>
<dbReference type="Pfam" id="PF12796">
    <property type="entry name" value="Ank_2"/>
    <property type="match status" value="1"/>
</dbReference>
<evidence type="ECO:0000313" key="7">
    <source>
        <dbReference type="Proteomes" id="UP000770661"/>
    </source>
</evidence>